<dbReference type="OrthoDB" id="9180744at2"/>
<feature type="signal peptide" evidence="2">
    <location>
        <begin position="1"/>
        <end position="22"/>
    </location>
</feature>
<dbReference type="EMBL" id="FNCY01000013">
    <property type="protein sequence ID" value="SDI12565.1"/>
    <property type="molecule type" value="Genomic_DNA"/>
</dbReference>
<organism evidence="3 4">
    <name type="scientific">Propionivibrio dicarboxylicus</name>
    <dbReference type="NCBI Taxonomy" id="83767"/>
    <lineage>
        <taxon>Bacteria</taxon>
        <taxon>Pseudomonadati</taxon>
        <taxon>Pseudomonadota</taxon>
        <taxon>Betaproteobacteria</taxon>
        <taxon>Rhodocyclales</taxon>
        <taxon>Rhodocyclaceae</taxon>
        <taxon>Propionivibrio</taxon>
    </lineage>
</organism>
<protein>
    <submittedName>
        <fullName evidence="3">Cu and Ag efflux protein CusF</fullName>
    </submittedName>
</protein>
<sequence>MKFLCKQSLLALAVVLSANGFAAEPAVMGGAGGHSGHGGHDHAAMSTPMSSTWTDGQVKKVDKAGGKVTLAHGPLENLGMPAMTMIFRVQDKAWLGQMKEGDKIRFVADNVNNVLTIVRFEAAR</sequence>
<accession>A0A1G8I0Q3</accession>
<dbReference type="STRING" id="83767.SAMN05660652_02899"/>
<keyword evidence="2" id="KW-0732">Signal</keyword>
<evidence type="ECO:0000256" key="2">
    <source>
        <dbReference type="SAM" id="SignalP"/>
    </source>
</evidence>
<dbReference type="InterPro" id="IPR021647">
    <property type="entry name" value="CusF_Ec"/>
</dbReference>
<evidence type="ECO:0000313" key="4">
    <source>
        <dbReference type="Proteomes" id="UP000198607"/>
    </source>
</evidence>
<dbReference type="AlphaFoldDB" id="A0A1G8I0Q3"/>
<dbReference type="Proteomes" id="UP000198607">
    <property type="component" value="Unassembled WGS sequence"/>
</dbReference>
<dbReference type="InterPro" id="IPR042230">
    <property type="entry name" value="CusF_sf"/>
</dbReference>
<dbReference type="Pfam" id="PF11604">
    <property type="entry name" value="CusF_Ec"/>
    <property type="match status" value="1"/>
</dbReference>
<dbReference type="RefSeq" id="WP_091938618.1">
    <property type="nucleotide sequence ID" value="NZ_FNCY01000013.1"/>
</dbReference>
<feature type="chain" id="PRO_5011455521" evidence="2">
    <location>
        <begin position="23"/>
        <end position="124"/>
    </location>
</feature>
<dbReference type="Gene3D" id="2.40.50.320">
    <property type="entry name" value="Copper binding periplasmic protein CusF"/>
    <property type="match status" value="1"/>
</dbReference>
<evidence type="ECO:0000256" key="1">
    <source>
        <dbReference type="SAM" id="MobiDB-lite"/>
    </source>
</evidence>
<proteinExistence type="predicted"/>
<evidence type="ECO:0000313" key="3">
    <source>
        <dbReference type="EMBL" id="SDI12565.1"/>
    </source>
</evidence>
<keyword evidence="4" id="KW-1185">Reference proteome</keyword>
<feature type="region of interest" description="Disordered" evidence="1">
    <location>
        <begin position="32"/>
        <end position="51"/>
    </location>
</feature>
<gene>
    <name evidence="3" type="ORF">SAMN05660652_02899</name>
</gene>
<reference evidence="3 4" key="1">
    <citation type="submission" date="2016-10" db="EMBL/GenBank/DDBJ databases">
        <authorList>
            <person name="de Groot N.N."/>
        </authorList>
    </citation>
    <scope>NUCLEOTIDE SEQUENCE [LARGE SCALE GENOMIC DNA]</scope>
    <source>
        <strain evidence="3 4">DSM 5885</strain>
    </source>
</reference>
<name>A0A1G8I0Q3_9RHOO</name>